<protein>
    <submittedName>
        <fullName evidence="2">Uncharacterized protein</fullName>
    </submittedName>
</protein>
<name>X7YT08_MYCKA</name>
<dbReference type="AlphaFoldDB" id="X7YT08"/>
<reference evidence="2 3" key="1">
    <citation type="submission" date="2013-12" db="EMBL/GenBank/DDBJ databases">
        <authorList>
            <person name="Brown-Elliot B."/>
            <person name="Wallace R."/>
            <person name="Lenaerts A."/>
            <person name="Ordway D."/>
            <person name="DeGroote M.A."/>
            <person name="Parker T."/>
            <person name="Sizemore C."/>
            <person name="Tallon L.J."/>
            <person name="Sadzewicz L.K."/>
            <person name="Sengamalay N."/>
            <person name="Fraser C.M."/>
            <person name="Hine E."/>
            <person name="Shefchek K.A."/>
            <person name="Das S.P."/>
            <person name="Tettelin H."/>
        </authorList>
    </citation>
    <scope>NUCLEOTIDE SEQUENCE [LARGE SCALE GENOMIC DNA]</scope>
    <source>
        <strain evidence="2 3">662</strain>
    </source>
</reference>
<organism evidence="2 3">
    <name type="scientific">Mycobacterium kansasii 662</name>
    <dbReference type="NCBI Taxonomy" id="1299326"/>
    <lineage>
        <taxon>Bacteria</taxon>
        <taxon>Bacillati</taxon>
        <taxon>Actinomycetota</taxon>
        <taxon>Actinomycetes</taxon>
        <taxon>Mycobacteriales</taxon>
        <taxon>Mycobacteriaceae</taxon>
        <taxon>Mycobacterium</taxon>
    </lineage>
</organism>
<feature type="compositionally biased region" description="Low complexity" evidence="1">
    <location>
        <begin position="12"/>
        <end position="23"/>
    </location>
</feature>
<dbReference type="Proteomes" id="UP000020561">
    <property type="component" value="Unassembled WGS sequence"/>
</dbReference>
<evidence type="ECO:0000313" key="3">
    <source>
        <dbReference type="Proteomes" id="UP000020561"/>
    </source>
</evidence>
<accession>X7YT08</accession>
<sequence length="52" mass="5552">MLSSAMDKARSAPADAALPTTATGQHSPGEHVYPDRLDARLFRIAGSACWPR</sequence>
<comment type="caution">
    <text evidence="2">The sequence shown here is derived from an EMBL/GenBank/DDBJ whole genome shotgun (WGS) entry which is preliminary data.</text>
</comment>
<evidence type="ECO:0000256" key="1">
    <source>
        <dbReference type="SAM" id="MobiDB-lite"/>
    </source>
</evidence>
<dbReference type="EMBL" id="JAOA01000012">
    <property type="protein sequence ID" value="EUA10244.1"/>
    <property type="molecule type" value="Genomic_DNA"/>
</dbReference>
<evidence type="ECO:0000313" key="2">
    <source>
        <dbReference type="EMBL" id="EUA10244.1"/>
    </source>
</evidence>
<proteinExistence type="predicted"/>
<feature type="region of interest" description="Disordered" evidence="1">
    <location>
        <begin position="1"/>
        <end position="32"/>
    </location>
</feature>
<gene>
    <name evidence="2" type="ORF">I545_5769</name>
</gene>
<dbReference type="PATRIC" id="fig|1299326.3.peg.5553"/>